<feature type="region of interest" description="Disordered" evidence="1">
    <location>
        <begin position="1"/>
        <end position="63"/>
    </location>
</feature>
<reference evidence="2" key="1">
    <citation type="submission" date="2019-08" db="EMBL/GenBank/DDBJ databases">
        <authorList>
            <person name="Kucharzyk K."/>
            <person name="Murdoch R.W."/>
            <person name="Higgins S."/>
            <person name="Loffler F."/>
        </authorList>
    </citation>
    <scope>NUCLEOTIDE SEQUENCE</scope>
</reference>
<name>A0A645IFH3_9ZZZZ</name>
<sequence length="87" mass="9765">MRGDPDLHEEPAAMEKHTAPDRSLRKIPPEMERKSHSESRGARVVSDQSRGARNVGGKKFSFPAGRNRALRFPRNLRNCPASRLCKG</sequence>
<accession>A0A645IFH3</accession>
<gene>
    <name evidence="2" type="ORF">SDC9_197697</name>
</gene>
<evidence type="ECO:0000313" key="2">
    <source>
        <dbReference type="EMBL" id="MPN50071.1"/>
    </source>
</evidence>
<comment type="caution">
    <text evidence="2">The sequence shown here is derived from an EMBL/GenBank/DDBJ whole genome shotgun (WGS) entry which is preliminary data.</text>
</comment>
<dbReference type="EMBL" id="VSSQ01113902">
    <property type="protein sequence ID" value="MPN50071.1"/>
    <property type="molecule type" value="Genomic_DNA"/>
</dbReference>
<organism evidence="2">
    <name type="scientific">bioreactor metagenome</name>
    <dbReference type="NCBI Taxonomy" id="1076179"/>
    <lineage>
        <taxon>unclassified sequences</taxon>
        <taxon>metagenomes</taxon>
        <taxon>ecological metagenomes</taxon>
    </lineage>
</organism>
<protein>
    <submittedName>
        <fullName evidence="2">Uncharacterized protein</fullName>
    </submittedName>
</protein>
<feature type="compositionally biased region" description="Basic and acidic residues" evidence="1">
    <location>
        <begin position="1"/>
        <end position="41"/>
    </location>
</feature>
<evidence type="ECO:0000256" key="1">
    <source>
        <dbReference type="SAM" id="MobiDB-lite"/>
    </source>
</evidence>
<dbReference type="AlphaFoldDB" id="A0A645IFH3"/>
<proteinExistence type="predicted"/>